<dbReference type="Proteomes" id="UP001180616">
    <property type="component" value="Chromosome"/>
</dbReference>
<dbReference type="InterPro" id="IPR001482">
    <property type="entry name" value="T2SS/T4SS_dom"/>
</dbReference>
<dbReference type="Pfam" id="PF00437">
    <property type="entry name" value="T2SSE"/>
    <property type="match status" value="1"/>
</dbReference>
<dbReference type="Gene3D" id="3.30.450.380">
    <property type="match status" value="1"/>
</dbReference>
<feature type="domain" description="Bacterial type II secretion system protein E" evidence="2">
    <location>
        <begin position="81"/>
        <end position="375"/>
    </location>
</feature>
<dbReference type="CDD" id="cd01130">
    <property type="entry name" value="VirB11-like_ATPase"/>
    <property type="match status" value="1"/>
</dbReference>
<dbReference type="PANTHER" id="PTHR30486">
    <property type="entry name" value="TWITCHING MOTILITY PROTEIN PILT"/>
    <property type="match status" value="1"/>
</dbReference>
<dbReference type="InterPro" id="IPR027417">
    <property type="entry name" value="P-loop_NTPase"/>
</dbReference>
<dbReference type="InterPro" id="IPR050921">
    <property type="entry name" value="T4SS_GSP_E_ATPase"/>
</dbReference>
<proteinExistence type="inferred from homology"/>
<comment type="similarity">
    <text evidence="1">Belongs to the GSP E family.</text>
</comment>
<evidence type="ECO:0000256" key="1">
    <source>
        <dbReference type="ARBA" id="ARBA00006611"/>
    </source>
</evidence>
<gene>
    <name evidence="3" type="ORF">KPS_003168</name>
</gene>
<dbReference type="RefSeq" id="WP_223290254.1">
    <property type="nucleotide sequence ID" value="NZ_VSMK01000314.1"/>
</dbReference>
<sequence>MCDVTTLTLHGDHYYEIRARLQDRLLEMMDLAAAESLPPDRLAAEISRLVEKLLREEFRQAPLNAQEQRQLVEDIRDEVMGLGPLEPLLRDPTVNDILVNNYRMVYVERRGKLIRVNTRFLDDDHLRKIIDRIVARIGRRVDEASPMVDARLADGSRVNAIIPPLALDGPSLSIRRFSKDPLELEDLIRFGALTPEMGEVLRGIVKARLNIIVSGGTGSGKTTMLNCLSRFVPHDERIVTIEDAAELQLKQDHVVRLETRPANIEGHGQVTARDLVKNCLRMRPDRIIVGEVRSGEVLDMLQAMNTGHDGSLTTIHANTPRDCLMRLETMVAMAGLNIGTLSLKRYIASAVDVIIQVSRLADGSRKMTSLSEITGMEGDAITMQDIFTFEQTGVDENGKVQGRFRSGGIRPRFAPRLAAMGIELGGALFDPGLSQ</sequence>
<organism evidence="3 4">
    <name type="scientific">Nitratidesulfovibrio liaohensis</name>
    <dbReference type="NCBI Taxonomy" id="2604158"/>
    <lineage>
        <taxon>Bacteria</taxon>
        <taxon>Pseudomonadati</taxon>
        <taxon>Thermodesulfobacteriota</taxon>
        <taxon>Desulfovibrionia</taxon>
        <taxon>Desulfovibrionales</taxon>
        <taxon>Desulfovibrionaceae</taxon>
        <taxon>Nitratidesulfovibrio</taxon>
    </lineage>
</organism>
<accession>A0ABY9R6J2</accession>
<dbReference type="EMBL" id="CP133659">
    <property type="protein sequence ID" value="WMW67340.1"/>
    <property type="molecule type" value="Genomic_DNA"/>
</dbReference>
<evidence type="ECO:0000313" key="4">
    <source>
        <dbReference type="Proteomes" id="UP001180616"/>
    </source>
</evidence>
<dbReference type="PANTHER" id="PTHR30486:SF15">
    <property type="entry name" value="TYPE II_IV SECRETION SYSTEM ATPASE"/>
    <property type="match status" value="1"/>
</dbReference>
<evidence type="ECO:0000259" key="2">
    <source>
        <dbReference type="Pfam" id="PF00437"/>
    </source>
</evidence>
<dbReference type="Gene3D" id="3.40.50.300">
    <property type="entry name" value="P-loop containing nucleotide triphosphate hydrolases"/>
    <property type="match status" value="1"/>
</dbReference>
<evidence type="ECO:0000313" key="3">
    <source>
        <dbReference type="EMBL" id="WMW67340.1"/>
    </source>
</evidence>
<keyword evidence="4" id="KW-1185">Reference proteome</keyword>
<protein>
    <submittedName>
        <fullName evidence="3">CpaF family protein</fullName>
    </submittedName>
</protein>
<reference evidence="3" key="1">
    <citation type="submission" date="2023-09" db="EMBL/GenBank/DDBJ databases">
        <authorList>
            <consortium name="CW5 consortium"/>
            <person name="Lu C.-W."/>
        </authorList>
    </citation>
    <scope>NUCLEOTIDE SEQUENCE</scope>
    <source>
        <strain evidence="3">KPS</strain>
    </source>
</reference>
<name>A0ABY9R6J2_9BACT</name>
<dbReference type="SUPFAM" id="SSF52540">
    <property type="entry name" value="P-loop containing nucleoside triphosphate hydrolases"/>
    <property type="match status" value="1"/>
</dbReference>